<evidence type="ECO:0000313" key="2">
    <source>
        <dbReference type="Proteomes" id="UP000887013"/>
    </source>
</evidence>
<proteinExistence type="predicted"/>
<keyword evidence="2" id="KW-1185">Reference proteome</keyword>
<evidence type="ECO:0000313" key="1">
    <source>
        <dbReference type="EMBL" id="GFT85662.1"/>
    </source>
</evidence>
<dbReference type="Proteomes" id="UP000887013">
    <property type="component" value="Unassembled WGS sequence"/>
</dbReference>
<dbReference type="EMBL" id="BMAW01072968">
    <property type="protein sequence ID" value="GFT85662.1"/>
    <property type="molecule type" value="Genomic_DNA"/>
</dbReference>
<dbReference type="AlphaFoldDB" id="A0A8X6PRV7"/>
<accession>A0A8X6PRV7</accession>
<protein>
    <submittedName>
        <fullName evidence="1">Uncharacterized protein</fullName>
    </submittedName>
</protein>
<sequence length="76" mass="8932">MNRKDAARKGGIDGEVEELTFKIGCSWSSVKNQLRPIRKLYRYETWVPHELMETALDQLHTICGSLLSWYESDPFW</sequence>
<reference evidence="1" key="1">
    <citation type="submission" date="2020-08" db="EMBL/GenBank/DDBJ databases">
        <title>Multicomponent nature underlies the extraordinary mechanical properties of spider dragline silk.</title>
        <authorList>
            <person name="Kono N."/>
            <person name="Nakamura H."/>
            <person name="Mori M."/>
            <person name="Yoshida Y."/>
            <person name="Ohtoshi R."/>
            <person name="Malay A.D."/>
            <person name="Moran D.A.P."/>
            <person name="Tomita M."/>
            <person name="Numata K."/>
            <person name="Arakawa K."/>
        </authorList>
    </citation>
    <scope>NUCLEOTIDE SEQUENCE</scope>
</reference>
<gene>
    <name evidence="1" type="ORF">NPIL_323811</name>
</gene>
<name>A0A8X6PRV7_NEPPI</name>
<comment type="caution">
    <text evidence="1">The sequence shown here is derived from an EMBL/GenBank/DDBJ whole genome shotgun (WGS) entry which is preliminary data.</text>
</comment>
<organism evidence="1 2">
    <name type="scientific">Nephila pilipes</name>
    <name type="common">Giant wood spider</name>
    <name type="synonym">Nephila maculata</name>
    <dbReference type="NCBI Taxonomy" id="299642"/>
    <lineage>
        <taxon>Eukaryota</taxon>
        <taxon>Metazoa</taxon>
        <taxon>Ecdysozoa</taxon>
        <taxon>Arthropoda</taxon>
        <taxon>Chelicerata</taxon>
        <taxon>Arachnida</taxon>
        <taxon>Araneae</taxon>
        <taxon>Araneomorphae</taxon>
        <taxon>Entelegynae</taxon>
        <taxon>Araneoidea</taxon>
        <taxon>Nephilidae</taxon>
        <taxon>Nephila</taxon>
    </lineage>
</organism>